<dbReference type="OrthoDB" id="5426872at2759"/>
<feature type="compositionally biased region" description="Basic and acidic residues" evidence="1">
    <location>
        <begin position="190"/>
        <end position="207"/>
    </location>
</feature>
<gene>
    <name evidence="2" type="ORF">B0J11DRAFT_213862</name>
</gene>
<comment type="caution">
    <text evidence="2">The sequence shown here is derived from an EMBL/GenBank/DDBJ whole genome shotgun (WGS) entry which is preliminary data.</text>
</comment>
<feature type="compositionally biased region" description="Basic and acidic residues" evidence="1">
    <location>
        <begin position="77"/>
        <end position="96"/>
    </location>
</feature>
<name>A0A9P9ISU2_9PLEO</name>
<protein>
    <submittedName>
        <fullName evidence="2">Uncharacterized protein</fullName>
    </submittedName>
</protein>
<evidence type="ECO:0000256" key="1">
    <source>
        <dbReference type="SAM" id="MobiDB-lite"/>
    </source>
</evidence>
<organism evidence="2 3">
    <name type="scientific">Dendryphion nanum</name>
    <dbReference type="NCBI Taxonomy" id="256645"/>
    <lineage>
        <taxon>Eukaryota</taxon>
        <taxon>Fungi</taxon>
        <taxon>Dikarya</taxon>
        <taxon>Ascomycota</taxon>
        <taxon>Pezizomycotina</taxon>
        <taxon>Dothideomycetes</taxon>
        <taxon>Pleosporomycetidae</taxon>
        <taxon>Pleosporales</taxon>
        <taxon>Torulaceae</taxon>
        <taxon>Dendryphion</taxon>
    </lineage>
</organism>
<dbReference type="EMBL" id="JAGMWT010000003">
    <property type="protein sequence ID" value="KAH7132017.1"/>
    <property type="molecule type" value="Genomic_DNA"/>
</dbReference>
<evidence type="ECO:0000313" key="2">
    <source>
        <dbReference type="EMBL" id="KAH7132017.1"/>
    </source>
</evidence>
<feature type="compositionally biased region" description="Acidic residues" evidence="1">
    <location>
        <begin position="153"/>
        <end position="165"/>
    </location>
</feature>
<evidence type="ECO:0000313" key="3">
    <source>
        <dbReference type="Proteomes" id="UP000700596"/>
    </source>
</evidence>
<feature type="region of interest" description="Disordered" evidence="1">
    <location>
        <begin position="126"/>
        <end position="207"/>
    </location>
</feature>
<sequence>MGPEALPPHRHIFSTPISHEAASDILAKYLQNSESHPHLHPDALITPTGVQFSSHGGSMGGVILHNLRRVAAGLAGEHLEPEPSPEPEARKEDRGYKSKKKQFGADEKVAPNNAVVEEDWQDLAEYEREQEGVEVGEIGDRDHFVASGGNVPEVDEIAGAEEGDAVGEKRKAKGNKSNDKEARKKAKKDRQKEFKRDKENKKRAEAE</sequence>
<reference evidence="2" key="1">
    <citation type="journal article" date="2021" name="Nat. Commun.">
        <title>Genetic determinants of endophytism in the Arabidopsis root mycobiome.</title>
        <authorList>
            <person name="Mesny F."/>
            <person name="Miyauchi S."/>
            <person name="Thiergart T."/>
            <person name="Pickel B."/>
            <person name="Atanasova L."/>
            <person name="Karlsson M."/>
            <person name="Huettel B."/>
            <person name="Barry K.W."/>
            <person name="Haridas S."/>
            <person name="Chen C."/>
            <person name="Bauer D."/>
            <person name="Andreopoulos W."/>
            <person name="Pangilinan J."/>
            <person name="LaButti K."/>
            <person name="Riley R."/>
            <person name="Lipzen A."/>
            <person name="Clum A."/>
            <person name="Drula E."/>
            <person name="Henrissat B."/>
            <person name="Kohler A."/>
            <person name="Grigoriev I.V."/>
            <person name="Martin F.M."/>
            <person name="Hacquard S."/>
        </authorList>
    </citation>
    <scope>NUCLEOTIDE SEQUENCE</scope>
    <source>
        <strain evidence="2">MPI-CAGE-CH-0243</strain>
    </source>
</reference>
<feature type="region of interest" description="Disordered" evidence="1">
    <location>
        <begin position="76"/>
        <end position="112"/>
    </location>
</feature>
<dbReference type="AlphaFoldDB" id="A0A9P9ISU2"/>
<accession>A0A9P9ISU2</accession>
<dbReference type="Proteomes" id="UP000700596">
    <property type="component" value="Unassembled WGS sequence"/>
</dbReference>
<keyword evidence="3" id="KW-1185">Reference proteome</keyword>
<proteinExistence type="predicted"/>